<sequence>MVLTACLIVGCSEDIAPPSGAIQSPSEGSTVGGKVNVQVVARGDAEISKIQLYARDPGSPEEGVFIGSTVSTPGILEWNTGRFPSGATLELYAKISDAAGNTADTDPVQVTINNTDGVKLLRFMGIRVPPVKKTLVTRQNVWQREVQDVVAPEGFVNSSAKTLQKQADAVLDANSEYYLDWVWNTFKPTSGVLDGYRLKYSHNALSGPYDKRVSISPQNTPEIDSVDKDHPLTPTEAAGTHYGVIAGVVGGVEISLSNYTQFQFPGEQKIKSPLNGAVLSTGKPTLTWEAPIGADAYVFYVYDKDPTTAGKEANVLWTVPANANGQLVAIKDTSATYPGSQTALGAGVYYWKVIGYDFNDDKLMVAATISPVWTFTVAP</sequence>
<evidence type="ECO:0000313" key="2">
    <source>
        <dbReference type="Proteomes" id="UP000632222"/>
    </source>
</evidence>
<gene>
    <name evidence="1" type="ORF">GCM10008938_52200</name>
</gene>
<evidence type="ECO:0000313" key="1">
    <source>
        <dbReference type="EMBL" id="GGJ59614.1"/>
    </source>
</evidence>
<reference evidence="2" key="1">
    <citation type="journal article" date="2019" name="Int. J. Syst. Evol. Microbiol.">
        <title>The Global Catalogue of Microorganisms (GCM) 10K type strain sequencing project: providing services to taxonomists for standard genome sequencing and annotation.</title>
        <authorList>
            <consortium name="The Broad Institute Genomics Platform"/>
            <consortium name="The Broad Institute Genome Sequencing Center for Infectious Disease"/>
            <person name="Wu L."/>
            <person name="Ma J."/>
        </authorList>
    </citation>
    <scope>NUCLEOTIDE SEQUENCE [LARGE SCALE GENOMIC DNA]</scope>
    <source>
        <strain evidence="2">JCM 14370</strain>
    </source>
</reference>
<dbReference type="EMBL" id="BMOD01000053">
    <property type="protein sequence ID" value="GGJ59614.1"/>
    <property type="molecule type" value="Genomic_DNA"/>
</dbReference>
<protein>
    <submittedName>
        <fullName evidence="1">Uncharacterized protein</fullName>
    </submittedName>
</protein>
<proteinExistence type="predicted"/>
<dbReference type="Pfam" id="PF17957">
    <property type="entry name" value="Big_7"/>
    <property type="match status" value="1"/>
</dbReference>
<organism evidence="1 2">
    <name type="scientific">Deinococcus roseus</name>
    <dbReference type="NCBI Taxonomy" id="392414"/>
    <lineage>
        <taxon>Bacteria</taxon>
        <taxon>Thermotogati</taxon>
        <taxon>Deinococcota</taxon>
        <taxon>Deinococci</taxon>
        <taxon>Deinococcales</taxon>
        <taxon>Deinococcaceae</taxon>
        <taxon>Deinococcus</taxon>
    </lineage>
</organism>
<dbReference type="Proteomes" id="UP000632222">
    <property type="component" value="Unassembled WGS sequence"/>
</dbReference>
<dbReference type="Gene3D" id="2.60.40.10">
    <property type="entry name" value="Immunoglobulins"/>
    <property type="match status" value="2"/>
</dbReference>
<dbReference type="InterPro" id="IPR013783">
    <property type="entry name" value="Ig-like_fold"/>
</dbReference>
<accession>A0ABQ2DIY8</accession>
<name>A0ABQ2DIY8_9DEIO</name>
<keyword evidence="2" id="KW-1185">Reference proteome</keyword>
<comment type="caution">
    <text evidence="1">The sequence shown here is derived from an EMBL/GenBank/DDBJ whole genome shotgun (WGS) entry which is preliminary data.</text>
</comment>